<evidence type="ECO:0000313" key="3">
    <source>
        <dbReference type="Proteomes" id="UP001499978"/>
    </source>
</evidence>
<reference evidence="3" key="1">
    <citation type="journal article" date="2019" name="Int. J. Syst. Evol. Microbiol.">
        <title>The Global Catalogue of Microorganisms (GCM) 10K type strain sequencing project: providing services to taxonomists for standard genome sequencing and annotation.</title>
        <authorList>
            <consortium name="The Broad Institute Genomics Platform"/>
            <consortium name="The Broad Institute Genome Sequencing Center for Infectious Disease"/>
            <person name="Wu L."/>
            <person name="Ma J."/>
        </authorList>
    </citation>
    <scope>NUCLEOTIDE SEQUENCE [LARGE SCALE GENOMIC DNA]</scope>
    <source>
        <strain evidence="3">JCM 3367</strain>
    </source>
</reference>
<dbReference type="Pfam" id="PF05949">
    <property type="entry name" value="DUF881"/>
    <property type="match status" value="1"/>
</dbReference>
<evidence type="ECO:0000256" key="1">
    <source>
        <dbReference type="ARBA" id="ARBA00009108"/>
    </source>
</evidence>
<accession>A0ABP6A8M0</accession>
<proteinExistence type="inferred from homology"/>
<evidence type="ECO:0000313" key="2">
    <source>
        <dbReference type="EMBL" id="GAA2512264.1"/>
    </source>
</evidence>
<dbReference type="RefSeq" id="WP_344167279.1">
    <property type="nucleotide sequence ID" value="NZ_BAAARY010000001.1"/>
</dbReference>
<organism evidence="2 3">
    <name type="scientific">Pilimelia columellifera subsp. columellifera</name>
    <dbReference type="NCBI Taxonomy" id="706583"/>
    <lineage>
        <taxon>Bacteria</taxon>
        <taxon>Bacillati</taxon>
        <taxon>Actinomycetota</taxon>
        <taxon>Actinomycetes</taxon>
        <taxon>Micromonosporales</taxon>
        <taxon>Micromonosporaceae</taxon>
        <taxon>Pilimelia</taxon>
    </lineage>
</organism>
<comment type="similarity">
    <text evidence="1">Belongs to the UPF0749 family.</text>
</comment>
<dbReference type="Gene3D" id="3.30.70.1880">
    <property type="entry name" value="Protein of unknown function DUF881"/>
    <property type="match status" value="1"/>
</dbReference>
<dbReference type="PANTHER" id="PTHR37313:SF4">
    <property type="entry name" value="CONSERVED MEMBRANE PROTEIN-RELATED"/>
    <property type="match status" value="1"/>
</dbReference>
<name>A0ABP6A8M0_9ACTN</name>
<dbReference type="InterPro" id="IPR010273">
    <property type="entry name" value="DUF881"/>
</dbReference>
<protein>
    <submittedName>
        <fullName evidence="2">DUF881 domain-containing protein</fullName>
    </submittedName>
</protein>
<dbReference type="PANTHER" id="PTHR37313">
    <property type="entry name" value="UPF0749 PROTEIN RV1825"/>
    <property type="match status" value="1"/>
</dbReference>
<dbReference type="Proteomes" id="UP001499978">
    <property type="component" value="Unassembled WGS sequence"/>
</dbReference>
<dbReference type="EMBL" id="BAAARY010000001">
    <property type="protein sequence ID" value="GAA2512264.1"/>
    <property type="molecule type" value="Genomic_DNA"/>
</dbReference>
<gene>
    <name evidence="2" type="ORF">GCM10010201_04430</name>
</gene>
<comment type="caution">
    <text evidence="2">The sequence shown here is derived from an EMBL/GenBank/DDBJ whole genome shotgun (WGS) entry which is preliminary data.</text>
</comment>
<keyword evidence="3" id="KW-1185">Reference proteome</keyword>
<sequence length="269" mass="28756">MEYTSGASSWRTAGRRFARALTPRPARWRPGWSTGVPLIALAAGLIFTTSATTAEGTSLREDRRPEKAQLINELRLQLARSEARATELRSAVLAQTSEIAQTDLPIRQEQARARRFEADAAFTPVHGPGVTVRLNDAPHSSSAELPKDVNPNDLVVHQQDVEAVVNALWAGGAEAMSIMGVRVISTTGVLCAGSMLLLHGRVHSPPFAITAIGDPGALSRSLDNSDQIDRYRAAVDAYGLGYDVTTHGDIRLPGFDQAAGLQEATVAGQ</sequence>